<evidence type="ECO:0000256" key="8">
    <source>
        <dbReference type="SAM" id="MobiDB-lite"/>
    </source>
</evidence>
<feature type="compositionally biased region" description="Gly residues" evidence="8">
    <location>
        <begin position="290"/>
        <end position="314"/>
    </location>
</feature>
<dbReference type="SUPFAM" id="SSF90229">
    <property type="entry name" value="CCCH zinc finger"/>
    <property type="match status" value="5"/>
</dbReference>
<evidence type="ECO:0000256" key="2">
    <source>
        <dbReference type="ARBA" id="ARBA00022728"/>
    </source>
</evidence>
<evidence type="ECO:0000259" key="10">
    <source>
        <dbReference type="PROSITE" id="PS51782"/>
    </source>
</evidence>
<dbReference type="CDD" id="cd00118">
    <property type="entry name" value="LysM"/>
    <property type="match status" value="1"/>
</dbReference>
<keyword evidence="12" id="KW-1185">Reference proteome</keyword>
<feature type="region of interest" description="Disordered" evidence="8">
    <location>
        <begin position="263"/>
        <end position="362"/>
    </location>
</feature>
<evidence type="ECO:0000256" key="7">
    <source>
        <dbReference type="PROSITE-ProRule" id="PRU00723"/>
    </source>
</evidence>
<reference evidence="11 12" key="1">
    <citation type="submission" date="2018-11" db="EMBL/GenBank/DDBJ databases">
        <title>Genome sequence of Saitozyma podzolica DSM 27192.</title>
        <authorList>
            <person name="Aliyu H."/>
            <person name="Gorte O."/>
            <person name="Ochsenreither K."/>
        </authorList>
    </citation>
    <scope>NUCLEOTIDE SEQUENCE [LARGE SCALE GENOMIC DNA]</scope>
    <source>
        <strain evidence="11 12">DSM 27192</strain>
    </source>
</reference>
<feature type="domain" description="LysM" evidence="10">
    <location>
        <begin position="1075"/>
        <end position="1124"/>
    </location>
</feature>
<dbReference type="PROSITE" id="PS50103">
    <property type="entry name" value="ZF_C3H1"/>
    <property type="match status" value="5"/>
</dbReference>
<dbReference type="AlphaFoldDB" id="A0A427YTV0"/>
<accession>A0A427YTV0</accession>
<dbReference type="PANTHER" id="PTHR12547:SF18">
    <property type="entry name" value="PROTEIN TIS11"/>
    <property type="match status" value="1"/>
</dbReference>
<feature type="zinc finger region" description="C3H1-type" evidence="7">
    <location>
        <begin position="488"/>
        <end position="515"/>
    </location>
</feature>
<feature type="zinc finger region" description="C3H1-type" evidence="7">
    <location>
        <begin position="807"/>
        <end position="834"/>
    </location>
</feature>
<keyword evidence="6" id="KW-0508">mRNA splicing</keyword>
<feature type="zinc finger region" description="C3H1-type" evidence="7">
    <location>
        <begin position="931"/>
        <end position="959"/>
    </location>
</feature>
<dbReference type="SUPFAM" id="SSF54106">
    <property type="entry name" value="LysM domain"/>
    <property type="match status" value="1"/>
</dbReference>
<dbReference type="InterPro" id="IPR032297">
    <property type="entry name" value="Torus"/>
</dbReference>
<dbReference type="PANTHER" id="PTHR12547">
    <property type="entry name" value="CCCH ZINC FINGER/TIS11-RELATED"/>
    <property type="match status" value="1"/>
</dbReference>
<protein>
    <submittedName>
        <fullName evidence="11">Uncharacterized protein</fullName>
    </submittedName>
</protein>
<dbReference type="InterPro" id="IPR018392">
    <property type="entry name" value="LysM"/>
</dbReference>
<dbReference type="Proteomes" id="UP000279259">
    <property type="component" value="Unassembled WGS sequence"/>
</dbReference>
<evidence type="ECO:0000313" key="11">
    <source>
        <dbReference type="EMBL" id="RSH94489.1"/>
    </source>
</evidence>
<feature type="compositionally biased region" description="Low complexity" evidence="8">
    <location>
        <begin position="525"/>
        <end position="534"/>
    </location>
</feature>
<evidence type="ECO:0000256" key="4">
    <source>
        <dbReference type="ARBA" id="ARBA00022771"/>
    </source>
</evidence>
<feature type="compositionally biased region" description="Basic and acidic residues" evidence="8">
    <location>
        <begin position="46"/>
        <end position="55"/>
    </location>
</feature>
<dbReference type="Pfam" id="PF14608">
    <property type="entry name" value="zf-CCCH_2"/>
    <property type="match status" value="1"/>
</dbReference>
<gene>
    <name evidence="11" type="ORF">EHS25_004292</name>
</gene>
<feature type="zinc finger region" description="C3H1-type" evidence="7">
    <location>
        <begin position="902"/>
        <end position="929"/>
    </location>
</feature>
<feature type="domain" description="C3H1-type" evidence="9">
    <location>
        <begin position="861"/>
        <end position="889"/>
    </location>
</feature>
<evidence type="ECO:0000313" key="12">
    <source>
        <dbReference type="Proteomes" id="UP000279259"/>
    </source>
</evidence>
<dbReference type="InterPro" id="IPR000571">
    <property type="entry name" value="Znf_CCCH"/>
</dbReference>
<feature type="region of interest" description="Disordered" evidence="8">
    <location>
        <begin position="513"/>
        <end position="564"/>
    </location>
</feature>
<feature type="compositionally biased region" description="Acidic residues" evidence="8">
    <location>
        <begin position="122"/>
        <end position="134"/>
    </location>
</feature>
<evidence type="ECO:0000256" key="5">
    <source>
        <dbReference type="ARBA" id="ARBA00022833"/>
    </source>
</evidence>
<feature type="compositionally biased region" description="Low complexity" evidence="8">
    <location>
        <begin position="319"/>
        <end position="344"/>
    </location>
</feature>
<proteinExistence type="predicted"/>
<feature type="domain" description="C3H1-type" evidence="9">
    <location>
        <begin position="488"/>
        <end position="515"/>
    </location>
</feature>
<feature type="zinc finger region" description="C3H1-type" evidence="7">
    <location>
        <begin position="861"/>
        <end position="889"/>
    </location>
</feature>
<evidence type="ECO:0000256" key="1">
    <source>
        <dbReference type="ARBA" id="ARBA00022723"/>
    </source>
</evidence>
<feature type="domain" description="C3H1-type" evidence="9">
    <location>
        <begin position="931"/>
        <end position="959"/>
    </location>
</feature>
<feature type="domain" description="C3H1-type" evidence="9">
    <location>
        <begin position="807"/>
        <end position="834"/>
    </location>
</feature>
<evidence type="ECO:0000256" key="6">
    <source>
        <dbReference type="ARBA" id="ARBA00023187"/>
    </source>
</evidence>
<feature type="region of interest" description="Disordered" evidence="8">
    <location>
        <begin position="831"/>
        <end position="860"/>
    </location>
</feature>
<keyword evidence="5 7" id="KW-0862">Zinc</keyword>
<dbReference type="GO" id="GO:0008380">
    <property type="term" value="P:RNA splicing"/>
    <property type="evidence" value="ECO:0007669"/>
    <property type="project" value="UniProtKB-KW"/>
</dbReference>
<dbReference type="STRING" id="1890683.A0A427YTV0"/>
<keyword evidence="1 7" id="KW-0479">Metal-binding</keyword>
<keyword evidence="2" id="KW-0507">mRNA processing</keyword>
<dbReference type="Gene3D" id="3.10.350.10">
    <property type="entry name" value="LysM domain"/>
    <property type="match status" value="2"/>
</dbReference>
<feature type="domain" description="LysM" evidence="10">
    <location>
        <begin position="998"/>
        <end position="1045"/>
    </location>
</feature>
<keyword evidence="4 7" id="KW-0863">Zinc-finger</keyword>
<dbReference type="EMBL" id="RSCD01000002">
    <property type="protein sequence ID" value="RSH94489.1"/>
    <property type="molecule type" value="Genomic_DNA"/>
</dbReference>
<feature type="region of interest" description="Disordered" evidence="8">
    <location>
        <begin position="1"/>
        <end position="62"/>
    </location>
</feature>
<evidence type="ECO:0000259" key="9">
    <source>
        <dbReference type="PROSITE" id="PS50103"/>
    </source>
</evidence>
<dbReference type="InterPro" id="IPR036779">
    <property type="entry name" value="LysM_dom_sf"/>
</dbReference>
<feature type="domain" description="C3H1-type" evidence="9">
    <location>
        <begin position="902"/>
        <end position="929"/>
    </location>
</feature>
<feature type="region of interest" description="Disordered" evidence="8">
    <location>
        <begin position="630"/>
        <end position="674"/>
    </location>
</feature>
<dbReference type="Gene3D" id="4.10.1000.10">
    <property type="entry name" value="Zinc finger, CCCH-type"/>
    <property type="match status" value="3"/>
</dbReference>
<keyword evidence="3" id="KW-0677">Repeat</keyword>
<dbReference type="PROSITE" id="PS51782">
    <property type="entry name" value="LYSM"/>
    <property type="match status" value="2"/>
</dbReference>
<dbReference type="InterPro" id="IPR045877">
    <property type="entry name" value="ZFP36-like"/>
</dbReference>
<dbReference type="Pfam" id="PF01476">
    <property type="entry name" value="LysM"/>
    <property type="match status" value="2"/>
</dbReference>
<organism evidence="11 12">
    <name type="scientific">Saitozyma podzolica</name>
    <dbReference type="NCBI Taxonomy" id="1890683"/>
    <lineage>
        <taxon>Eukaryota</taxon>
        <taxon>Fungi</taxon>
        <taxon>Dikarya</taxon>
        <taxon>Basidiomycota</taxon>
        <taxon>Agaricomycotina</taxon>
        <taxon>Tremellomycetes</taxon>
        <taxon>Tremellales</taxon>
        <taxon>Trimorphomycetaceae</taxon>
        <taxon>Saitozyma</taxon>
    </lineage>
</organism>
<sequence length="1152" mass="121788">MSSPRSLNTPPPPSVPETRLTLPTPPSFSAHRARSHSISPPSPPRPLDEPAEHKTGRSVSFVETHIYSGDTRGMIYRIPQHRPVNVEGSALDSPLEGIMSPNKANQNQNHNHNQQRDYPDKDDNENEDEDENEVDFVRDKSRSPPVPLRLSGTSGARVPAGMRSAHAAFPTPSSALSSTSRFASTAAARGLSIAPALARGARHSTLGIPGAASIWSAGLPDGAGSGWISPGLASARSPGTAASRRGLTVAVIRDGRELIAESLPTPGIPGIAGVGHGAHGTQMQKSRSGSGSGSGNGSGSGGESGSGMGSGSGPGTAVSSVSGNSTSSSNNGSGHSSGGSSNSSGGNGNGSATPQSAPVIPRETKHKEIILCRYYHTPGLTCTSRPCRFVHNLDVLSATASASASASVDTSKISLKSPIPGVILDTDPTRGTFAEAQAQKTLSIKNLDGEIAPGETVRVEDDNGEPVVGTVFLMSGGGKGPAGKSRAKFKTVPCKDFADGNCPYGDYCSFIHEEQLSSPPPPSSAKPFTTTSKSQPDGDGDGEAGTGPDAASQTAPKPKRWSIDGSIRSFTNAWAKGAPKTIIVPTVKLDVEILDKNKGHLSPFAAPFLEKPVHVDGNGSLVSGGVEHAGLPHTPAPPPTTKTPVSAWSKGRPSPGAMRKVTIADDPKTPTSARHLGVPFSAMSLYTESDPATPWDPALLARKMAEAGETETGQWPKIEDTVWPYPAEFSLHPMMTQPTYPWGMPMNPVWYPSHGGASAIPAVQGGRGIMWTPAGWAVQDAAMKHALRSAEVKTRYASAKRRHPKNYFRTKTCKFFAEGSCPHGEECTYLHETPSDTTTSDGEREKAPSAATKPKPGTNPRLRTLPCKFFNSSGGCNNGETCSFLHTLVVPASAPLVERPRPWRTRPCRHYQLGRCTLGDACHFAHVLDPNQKVLPCKDWARTGRCEMGQTCTFLHEGEGGEENIRNLTEEKLAEAFEEMRGTPIRGIGGDESDDEDDDDLEIAGDTCDSISTKYGVSTFQLALVNDASIDEQCENLMPNQTVCLGVSGQDCTKVYTVVANDAVSLASYDLGSPPSYYAAPADPLSTCAWIEEMYGMDNSTLYSNNPQINGDCSNIYIGEVLCVDTVAYSYPAYNSSLYDSLSYSYLPYCDE</sequence>
<dbReference type="SMART" id="SM00356">
    <property type="entry name" value="ZnF_C3H1"/>
    <property type="match status" value="6"/>
</dbReference>
<dbReference type="Pfam" id="PF16131">
    <property type="entry name" value="Torus"/>
    <property type="match status" value="1"/>
</dbReference>
<dbReference type="GO" id="GO:0003729">
    <property type="term" value="F:mRNA binding"/>
    <property type="evidence" value="ECO:0007669"/>
    <property type="project" value="InterPro"/>
</dbReference>
<dbReference type="GO" id="GO:0008270">
    <property type="term" value="F:zinc ion binding"/>
    <property type="evidence" value="ECO:0007669"/>
    <property type="project" value="UniProtKB-KW"/>
</dbReference>
<comment type="caution">
    <text evidence="11">The sequence shown here is derived from an EMBL/GenBank/DDBJ whole genome shotgun (WGS) entry which is preliminary data.</text>
</comment>
<feature type="region of interest" description="Disordered" evidence="8">
    <location>
        <begin position="87"/>
        <end position="158"/>
    </location>
</feature>
<dbReference type="OrthoDB" id="411372at2759"/>
<name>A0A427YTV0_9TREE</name>
<evidence type="ECO:0000256" key="3">
    <source>
        <dbReference type="ARBA" id="ARBA00022737"/>
    </source>
</evidence>
<dbReference type="GO" id="GO:0005681">
    <property type="term" value="C:spliceosomal complex"/>
    <property type="evidence" value="ECO:0007669"/>
    <property type="project" value="UniProtKB-KW"/>
</dbReference>
<keyword evidence="2" id="KW-0747">Spliceosome</keyword>
<dbReference type="InterPro" id="IPR036855">
    <property type="entry name" value="Znf_CCCH_sf"/>
</dbReference>
<dbReference type="Pfam" id="PF00642">
    <property type="entry name" value="zf-CCCH"/>
    <property type="match status" value="3"/>
</dbReference>